<protein>
    <submittedName>
        <fullName evidence="1">DUF4238 domain-containing protein</fullName>
    </submittedName>
</protein>
<dbReference type="InterPro" id="IPR025332">
    <property type="entry name" value="DUF4238"/>
</dbReference>
<evidence type="ECO:0000313" key="2">
    <source>
        <dbReference type="Proteomes" id="UP000813876"/>
    </source>
</evidence>
<organism evidence="1 2">
    <name type="scientific">Photobacterium phosphoreum</name>
    <dbReference type="NCBI Taxonomy" id="659"/>
    <lineage>
        <taxon>Bacteria</taxon>
        <taxon>Pseudomonadati</taxon>
        <taxon>Pseudomonadota</taxon>
        <taxon>Gammaproteobacteria</taxon>
        <taxon>Vibrionales</taxon>
        <taxon>Vibrionaceae</taxon>
        <taxon>Photobacterium</taxon>
    </lineage>
</organism>
<name>A0AAW4ZSP7_PHOPO</name>
<dbReference type="Proteomes" id="UP000813876">
    <property type="component" value="Unassembled WGS sequence"/>
</dbReference>
<sequence length="316" mass="37113">MFSYDYLWLDFILEYTHLAKKPLSHYVPKFSNKYWADDSNFMSYFSGEYTSSIKKEPRGYKQWGRVRGLYSWDVEHALDRELETKVAPIYGKLAEINELNQNEKLIWAQFILSQLVRTPSFIKYEQKAKELSGKDFISPKHDRVGCAHCLDLNYIKNRDWMILIAHDDDYFVRTDNPVLLTGFVEKEDTCLYYPLTPKICFVACSMHSNWDAFEDNLNPTLVYNTTKGWAHMLNFYLAKCAGQSLILSPDHDGLIADNMFKQVLGIYPQPPFLIHKIENIEEYDSAYKSILHIMSEADNYNYPEWNVADIHPIYQI</sequence>
<dbReference type="EMBL" id="WMCP01000005">
    <property type="protein sequence ID" value="MCF2301418.1"/>
    <property type="molecule type" value="Genomic_DNA"/>
</dbReference>
<proteinExistence type="predicted"/>
<reference evidence="1" key="1">
    <citation type="submission" date="2019-11" db="EMBL/GenBank/DDBJ databases">
        <title>Comparative genomics of photobacteria reveal adaptation to distinct habitats.</title>
        <authorList>
            <person name="Fuertes-Perez S."/>
            <person name="Hilgarth M."/>
            <person name="Vogel R.F."/>
        </authorList>
    </citation>
    <scope>NUCLEOTIDE SEQUENCE</scope>
    <source>
        <strain evidence="1">TMW2.2145</strain>
    </source>
</reference>
<gene>
    <name evidence="1" type="ORF">GLP33_06700</name>
</gene>
<comment type="caution">
    <text evidence="1">The sequence shown here is derived from an EMBL/GenBank/DDBJ whole genome shotgun (WGS) entry which is preliminary data.</text>
</comment>
<dbReference type="AlphaFoldDB" id="A0AAW4ZSP7"/>
<accession>A0AAW4ZSP7</accession>
<evidence type="ECO:0000313" key="1">
    <source>
        <dbReference type="EMBL" id="MCF2301418.1"/>
    </source>
</evidence>
<dbReference type="Pfam" id="PF14022">
    <property type="entry name" value="DUF4238"/>
    <property type="match status" value="2"/>
</dbReference>